<gene>
    <name evidence="2" type="ORF">PIB30_058783</name>
</gene>
<comment type="caution">
    <text evidence="2">The sequence shown here is derived from an EMBL/GenBank/DDBJ whole genome shotgun (WGS) entry which is preliminary data.</text>
</comment>
<feature type="region of interest" description="Disordered" evidence="1">
    <location>
        <begin position="93"/>
        <end position="112"/>
    </location>
</feature>
<dbReference type="EMBL" id="JASCZI010151533">
    <property type="protein sequence ID" value="MED6173383.1"/>
    <property type="molecule type" value="Genomic_DNA"/>
</dbReference>
<evidence type="ECO:0000256" key="1">
    <source>
        <dbReference type="SAM" id="MobiDB-lite"/>
    </source>
</evidence>
<keyword evidence="3" id="KW-1185">Reference proteome</keyword>
<reference evidence="2 3" key="1">
    <citation type="journal article" date="2023" name="Plants (Basel)">
        <title>Bridging the Gap: Combining Genomics and Transcriptomics Approaches to Understand Stylosanthes scabra, an Orphan Legume from the Brazilian Caatinga.</title>
        <authorList>
            <person name="Ferreira-Neto J.R.C."/>
            <person name="da Silva M.D."/>
            <person name="Binneck E."/>
            <person name="de Melo N.F."/>
            <person name="da Silva R.H."/>
            <person name="de Melo A.L.T.M."/>
            <person name="Pandolfi V."/>
            <person name="Bustamante F.O."/>
            <person name="Brasileiro-Vidal A.C."/>
            <person name="Benko-Iseppon A.M."/>
        </authorList>
    </citation>
    <scope>NUCLEOTIDE SEQUENCE [LARGE SCALE GENOMIC DNA]</scope>
    <source>
        <tissue evidence="2">Leaves</tissue>
    </source>
</reference>
<evidence type="ECO:0000313" key="3">
    <source>
        <dbReference type="Proteomes" id="UP001341840"/>
    </source>
</evidence>
<accession>A0ABU6VL45</accession>
<dbReference type="Proteomes" id="UP001341840">
    <property type="component" value="Unassembled WGS sequence"/>
</dbReference>
<protein>
    <submittedName>
        <fullName evidence="2">Uncharacterized protein</fullName>
    </submittedName>
</protein>
<evidence type="ECO:0000313" key="2">
    <source>
        <dbReference type="EMBL" id="MED6173383.1"/>
    </source>
</evidence>
<proteinExistence type="predicted"/>
<sequence length="112" mass="12681">MKRSKKGGFWTLQVAHATLEHRAVLALSKPSCIRNVHNVCTQLPPLKPSNAFWTELRTQLSNVAYATLRCCNSLNEGQNWNFTFSGQDQASLKPNSTYMGEEQLKHKTHSHN</sequence>
<name>A0ABU6VL45_9FABA</name>
<organism evidence="2 3">
    <name type="scientific">Stylosanthes scabra</name>
    <dbReference type="NCBI Taxonomy" id="79078"/>
    <lineage>
        <taxon>Eukaryota</taxon>
        <taxon>Viridiplantae</taxon>
        <taxon>Streptophyta</taxon>
        <taxon>Embryophyta</taxon>
        <taxon>Tracheophyta</taxon>
        <taxon>Spermatophyta</taxon>
        <taxon>Magnoliopsida</taxon>
        <taxon>eudicotyledons</taxon>
        <taxon>Gunneridae</taxon>
        <taxon>Pentapetalae</taxon>
        <taxon>rosids</taxon>
        <taxon>fabids</taxon>
        <taxon>Fabales</taxon>
        <taxon>Fabaceae</taxon>
        <taxon>Papilionoideae</taxon>
        <taxon>50 kb inversion clade</taxon>
        <taxon>dalbergioids sensu lato</taxon>
        <taxon>Dalbergieae</taxon>
        <taxon>Pterocarpus clade</taxon>
        <taxon>Stylosanthes</taxon>
    </lineage>
</organism>